<organism evidence="1 2">
    <name type="scientific">Ensete ventricosum</name>
    <name type="common">Abyssinian banana</name>
    <name type="synonym">Musa ensete</name>
    <dbReference type="NCBI Taxonomy" id="4639"/>
    <lineage>
        <taxon>Eukaryota</taxon>
        <taxon>Viridiplantae</taxon>
        <taxon>Streptophyta</taxon>
        <taxon>Embryophyta</taxon>
        <taxon>Tracheophyta</taxon>
        <taxon>Spermatophyta</taxon>
        <taxon>Magnoliopsida</taxon>
        <taxon>Liliopsida</taxon>
        <taxon>Zingiberales</taxon>
        <taxon>Musaceae</taxon>
        <taxon>Ensete</taxon>
    </lineage>
</organism>
<dbReference type="AlphaFoldDB" id="A0A444FGX0"/>
<dbReference type="Proteomes" id="UP000287651">
    <property type="component" value="Unassembled WGS sequence"/>
</dbReference>
<sequence length="100" mass="10876">MAARTIRRRLHHGDIDGRRNEYSDLSGVDALNEPLLGNNNRGGHYNYKGSDDGVYATGIYFIAANIILGSGSVLGRFLPISSIASNEQDDPICLCPLQVK</sequence>
<accession>A0A444FGX0</accession>
<protein>
    <submittedName>
        <fullName evidence="1">Uncharacterized protein</fullName>
    </submittedName>
</protein>
<comment type="caution">
    <text evidence="1">The sequence shown here is derived from an EMBL/GenBank/DDBJ whole genome shotgun (WGS) entry which is preliminary data.</text>
</comment>
<name>A0A444FGX0_ENSVE</name>
<proteinExistence type="predicted"/>
<evidence type="ECO:0000313" key="1">
    <source>
        <dbReference type="EMBL" id="RRT83630.1"/>
    </source>
</evidence>
<dbReference type="EMBL" id="AMZH03000460">
    <property type="protein sequence ID" value="RRT83630.1"/>
    <property type="molecule type" value="Genomic_DNA"/>
</dbReference>
<reference evidence="1 2" key="1">
    <citation type="journal article" date="2014" name="Agronomy (Basel)">
        <title>A Draft Genome Sequence for Ensete ventricosum, the Drought-Tolerant Tree Against Hunger.</title>
        <authorList>
            <person name="Harrison J."/>
            <person name="Moore K.A."/>
            <person name="Paszkiewicz K."/>
            <person name="Jones T."/>
            <person name="Grant M."/>
            <person name="Ambacheew D."/>
            <person name="Muzemil S."/>
            <person name="Studholme D.J."/>
        </authorList>
    </citation>
    <scope>NUCLEOTIDE SEQUENCE [LARGE SCALE GENOMIC DNA]</scope>
</reference>
<evidence type="ECO:0000313" key="2">
    <source>
        <dbReference type="Proteomes" id="UP000287651"/>
    </source>
</evidence>
<gene>
    <name evidence="1" type="ORF">B296_00001761</name>
</gene>